<organism evidence="3 4">
    <name type="scientific">Paenibacillus foliorum</name>
    <dbReference type="NCBI Taxonomy" id="2654974"/>
    <lineage>
        <taxon>Bacteria</taxon>
        <taxon>Bacillati</taxon>
        <taxon>Bacillota</taxon>
        <taxon>Bacilli</taxon>
        <taxon>Bacillales</taxon>
        <taxon>Paenibacillaceae</taxon>
        <taxon>Paenibacillus</taxon>
    </lineage>
</organism>
<dbReference type="EMBL" id="WHOD01000070">
    <property type="protein sequence ID" value="NOU95506.1"/>
    <property type="molecule type" value="Genomic_DNA"/>
</dbReference>
<dbReference type="PANTHER" id="PTHR21180:SF32">
    <property type="entry name" value="ENDONUCLEASE_EXONUCLEASE_PHOSPHATASE FAMILY DOMAIN-CONTAINING PROTEIN 1"/>
    <property type="match status" value="1"/>
</dbReference>
<dbReference type="Pfam" id="PF12836">
    <property type="entry name" value="HHH_3"/>
    <property type="match status" value="1"/>
</dbReference>
<evidence type="ECO:0000313" key="3">
    <source>
        <dbReference type="EMBL" id="NOU95506.1"/>
    </source>
</evidence>
<keyword evidence="4" id="KW-1185">Reference proteome</keyword>
<gene>
    <name evidence="3" type="ORF">GC093_20070</name>
</gene>
<accession>A0A972H3D5</accession>
<feature type="domain" description="Helix-hairpin-helix DNA-binding motif class 1" evidence="2">
    <location>
        <begin position="134"/>
        <end position="153"/>
    </location>
</feature>
<feature type="region of interest" description="Disordered" evidence="1">
    <location>
        <begin position="58"/>
        <end position="83"/>
    </location>
</feature>
<dbReference type="Gene3D" id="1.10.150.320">
    <property type="entry name" value="Photosystem II 12 kDa extrinsic protein"/>
    <property type="match status" value="1"/>
</dbReference>
<dbReference type="AlphaFoldDB" id="A0A972H3D5"/>
<evidence type="ECO:0000313" key="4">
    <source>
        <dbReference type="Proteomes" id="UP000641588"/>
    </source>
</evidence>
<name>A0A972H3D5_9BACL</name>
<evidence type="ECO:0000259" key="2">
    <source>
        <dbReference type="SMART" id="SM00278"/>
    </source>
</evidence>
<evidence type="ECO:0000256" key="1">
    <source>
        <dbReference type="SAM" id="MobiDB-lite"/>
    </source>
</evidence>
<dbReference type="Proteomes" id="UP000641588">
    <property type="component" value="Unassembled WGS sequence"/>
</dbReference>
<dbReference type="NCBIfam" id="TIGR00426">
    <property type="entry name" value="competence protein ComEA helix-hairpin-helix repeat region"/>
    <property type="match status" value="1"/>
</dbReference>
<dbReference type="InterPro" id="IPR051675">
    <property type="entry name" value="Endo/Exo/Phosphatase_dom_1"/>
</dbReference>
<dbReference type="PANTHER" id="PTHR21180">
    <property type="entry name" value="ENDONUCLEASE/EXONUCLEASE/PHOSPHATASE FAMILY DOMAIN-CONTAINING PROTEIN 1"/>
    <property type="match status" value="1"/>
</dbReference>
<dbReference type="InterPro" id="IPR003583">
    <property type="entry name" value="Hlx-hairpin-Hlx_DNA-bd_motif"/>
</dbReference>
<comment type="caution">
    <text evidence="3">The sequence shown here is derived from an EMBL/GenBank/DDBJ whole genome shotgun (WGS) entry which is preliminary data.</text>
</comment>
<proteinExistence type="predicted"/>
<dbReference type="SMART" id="SM00278">
    <property type="entry name" value="HhH1"/>
    <property type="match status" value="2"/>
</dbReference>
<dbReference type="InterPro" id="IPR004509">
    <property type="entry name" value="Competence_ComEA_HhH"/>
</dbReference>
<feature type="region of interest" description="Disordered" evidence="1">
    <location>
        <begin position="1"/>
        <end position="46"/>
    </location>
</feature>
<dbReference type="GO" id="GO:0015627">
    <property type="term" value="C:type II protein secretion system complex"/>
    <property type="evidence" value="ECO:0007669"/>
    <property type="project" value="TreeGrafter"/>
</dbReference>
<reference evidence="3" key="1">
    <citation type="submission" date="2019-10" db="EMBL/GenBank/DDBJ databases">
        <title>Description of Paenibacillus glebae sp. nov.</title>
        <authorList>
            <person name="Carlier A."/>
            <person name="Qi S."/>
        </authorList>
    </citation>
    <scope>NUCLEOTIDE SEQUENCE</scope>
    <source>
        <strain evidence="3">LMG 31456</strain>
    </source>
</reference>
<dbReference type="SUPFAM" id="SSF47781">
    <property type="entry name" value="RuvA domain 2-like"/>
    <property type="match status" value="1"/>
</dbReference>
<dbReference type="GO" id="GO:0006281">
    <property type="term" value="P:DNA repair"/>
    <property type="evidence" value="ECO:0007669"/>
    <property type="project" value="InterPro"/>
</dbReference>
<feature type="domain" description="Helix-hairpin-helix DNA-binding motif class 1" evidence="2">
    <location>
        <begin position="103"/>
        <end position="122"/>
    </location>
</feature>
<feature type="compositionally biased region" description="Polar residues" evidence="1">
    <location>
        <begin position="26"/>
        <end position="37"/>
    </location>
</feature>
<dbReference type="InterPro" id="IPR010994">
    <property type="entry name" value="RuvA_2-like"/>
</dbReference>
<feature type="compositionally biased region" description="Polar residues" evidence="1">
    <location>
        <begin position="1"/>
        <end position="17"/>
    </location>
</feature>
<dbReference type="GO" id="GO:0015628">
    <property type="term" value="P:protein secretion by the type II secretion system"/>
    <property type="evidence" value="ECO:0007669"/>
    <property type="project" value="TreeGrafter"/>
</dbReference>
<protein>
    <recommendedName>
        <fullName evidence="2">Helix-hairpin-helix DNA-binding motif class 1 domain-containing protein</fullName>
    </recommendedName>
</protein>
<sequence>MLKLLAQQSEAKQNKQQGIAAGQVKDGQQTQTPTNKSGVKPPLTGEQLAIEPSIQIGNEAIRKEKDPSNPEVYGNNESLPKSTSDAKAAITIGILNLNKATVEQLTTLPGIGESKANAIIVYRKQLGGRFKTVEQLLDVKGIGDKLLAKIKPYLIIEP</sequence>
<dbReference type="GO" id="GO:0003677">
    <property type="term" value="F:DNA binding"/>
    <property type="evidence" value="ECO:0007669"/>
    <property type="project" value="InterPro"/>
</dbReference>